<sequence length="222" mass="23772">MRVEVRHEDSHPILVIGLGSGDAITAEAGTMMTVGDGVTMQQPEEGGVLDSIRKRLSDRTPIRVARFVAETAGEVMLSPPLPGDIVRVPVGDDPINVVQAGSFVAAHDNVSLRSTSSREHTLRGEELSFLQLTGSGSAFLAGYGAIETRSLNRGDRLTADAGHVIAFTGVSHELETVKGLKSAVFEDEGVVSRFRGPGTVWLQTRSHDSHLAWLQPQLAELQ</sequence>
<dbReference type="Pfam" id="PF01987">
    <property type="entry name" value="AIM24"/>
    <property type="match status" value="1"/>
</dbReference>
<evidence type="ECO:0000313" key="3">
    <source>
        <dbReference type="Proteomes" id="UP000060390"/>
    </source>
</evidence>
<dbReference type="Proteomes" id="UP000069906">
    <property type="component" value="Chromosome"/>
</dbReference>
<evidence type="ECO:0000313" key="2">
    <source>
        <dbReference type="EMBL" id="ALG81285.1"/>
    </source>
</evidence>
<accession>A0A0F7PBZ1</accession>
<dbReference type="SUPFAM" id="SSF51219">
    <property type="entry name" value="TRAP-like"/>
    <property type="match status" value="1"/>
</dbReference>
<dbReference type="PANTHER" id="PTHR43657:SF1">
    <property type="entry name" value="ALTERED INHERITANCE OF MITOCHONDRIA PROTEIN 24, MITOCHONDRIAL"/>
    <property type="match status" value="1"/>
</dbReference>
<dbReference type="KEGG" id="hsf:HLASA_0376"/>
<dbReference type="EMBL" id="CP008874">
    <property type="protein sequence ID" value="AKH96883.1"/>
    <property type="molecule type" value="Genomic_DNA"/>
</dbReference>
<reference evidence="1 4" key="1">
    <citation type="journal article" date="2015" name="ISME J.">
        <title>Elemental sulfur and acetate can support life of a novel strictly anaerobic haloarchaeon.</title>
        <authorList>
            <person name="Sorokin D.Y."/>
            <person name="Kublanov I.V."/>
            <person name="Gavrilov S.N."/>
            <person name="Rojo D."/>
            <person name="Roman P."/>
            <person name="Golyshin P.N."/>
            <person name="Slepak V.Z."/>
            <person name="Smedile F."/>
            <person name="Ferrer M."/>
            <person name="Messina E."/>
            <person name="La Cono V."/>
            <person name="Yakimov M.M."/>
        </authorList>
    </citation>
    <scope>NUCLEOTIDE SEQUENCE [LARGE SCALE GENOMIC DNA]</scope>
    <source>
        <strain evidence="1 4">HSR2</strain>
    </source>
</reference>
<dbReference type="STRING" id="1604004.HLASA_0376"/>
<dbReference type="InterPro" id="IPR016031">
    <property type="entry name" value="Trp_RNA-bd_attenuator-like_dom"/>
</dbReference>
<evidence type="ECO:0008006" key="5">
    <source>
        <dbReference type="Google" id="ProtNLM"/>
    </source>
</evidence>
<dbReference type="GeneID" id="26009745"/>
<gene>
    <name evidence="2" type="ORF">HLASA_0376</name>
    <name evidence="1" type="ORF">HLASF_0377</name>
</gene>
<protein>
    <recommendedName>
        <fullName evidence="5">TIGR00266 family protein</fullName>
    </recommendedName>
</protein>
<dbReference type="NCBIfam" id="TIGR00266">
    <property type="entry name" value="TIGR00266 family protein"/>
    <property type="match status" value="1"/>
</dbReference>
<dbReference type="Gene3D" id="3.60.160.10">
    <property type="entry name" value="Mitochondrial biogenesis AIM24"/>
    <property type="match status" value="1"/>
</dbReference>
<evidence type="ECO:0000313" key="1">
    <source>
        <dbReference type="EMBL" id="AKH96883.1"/>
    </source>
</evidence>
<dbReference type="OrthoDB" id="7592at2157"/>
<dbReference type="EMBL" id="CP011564">
    <property type="protein sequence ID" value="ALG81285.1"/>
    <property type="molecule type" value="Genomic_DNA"/>
</dbReference>
<dbReference type="HOGENOM" id="CLU_040551_4_1_2"/>
<dbReference type="PANTHER" id="PTHR43657">
    <property type="entry name" value="TRYPTOPHAN RNA-BINDING ATTENUATOR PROTEIN-LIKE PROTEIN"/>
    <property type="match status" value="1"/>
</dbReference>
<dbReference type="AlphaFoldDB" id="A0A0F7PBZ1"/>
<reference evidence="3" key="2">
    <citation type="submission" date="2015-05" db="EMBL/GenBank/DDBJ databases">
        <title>Complete genome sequence of Halanaeroarchaeum sulfurireducens type strain M27-SA2, a sulfate-reducer haloarchaeon from marine anoxic lake Medee.</title>
        <authorList>
            <person name="Messina E."/>
            <person name="Kublanov I.V."/>
            <person name="Toshchakov S."/>
            <person name="Arcadi E."/>
            <person name="La Spada G."/>
            <person name="La Cono V."/>
            <person name="Yakimov M.M."/>
        </authorList>
    </citation>
    <scope>NUCLEOTIDE SEQUENCE [LARGE SCALE GENOMIC DNA]</scope>
    <source>
        <strain evidence="3">M27-SA2</strain>
    </source>
</reference>
<keyword evidence="4" id="KW-1185">Reference proteome</keyword>
<organism evidence="1 4">
    <name type="scientific">Halanaeroarchaeum sulfurireducens</name>
    <dbReference type="NCBI Taxonomy" id="1604004"/>
    <lineage>
        <taxon>Archaea</taxon>
        <taxon>Methanobacteriati</taxon>
        <taxon>Methanobacteriota</taxon>
        <taxon>Stenosarchaea group</taxon>
        <taxon>Halobacteria</taxon>
        <taxon>Halobacteriales</taxon>
        <taxon>Halobacteriaceae</taxon>
        <taxon>Halanaeroarchaeum</taxon>
    </lineage>
</organism>
<dbReference type="InterPro" id="IPR036983">
    <property type="entry name" value="AIM24_sf"/>
</dbReference>
<name>A0A0F7PBZ1_9EURY</name>
<dbReference type="KEGG" id="hsu:HLASF_0377"/>
<proteinExistence type="predicted"/>
<dbReference type="Proteomes" id="UP000060390">
    <property type="component" value="Chromosome"/>
</dbReference>
<dbReference type="InterPro" id="IPR002838">
    <property type="entry name" value="AIM24"/>
</dbReference>
<reference evidence="2 3" key="3">
    <citation type="journal article" date="2016" name="Stand. Genomic Sci.">
        <title>Complete genome sequence of 'Halanaeroarchaeum sulfurireducens' M27-SA2, a sulfur-reducing and acetate-oxidizing haloarchaeon from the deep-sea hypersaline anoxic lake Medee.</title>
        <authorList>
            <person name="Messina E."/>
            <person name="Sorokin D.Y."/>
            <person name="Kublanov I.V."/>
            <person name="Toshchakov S."/>
            <person name="Lopatina A."/>
            <person name="Arcadi E."/>
            <person name="Smedile F."/>
            <person name="La Spada G."/>
            <person name="La Cono V."/>
            <person name="Yakimov M.M."/>
        </authorList>
    </citation>
    <scope>NUCLEOTIDE SEQUENCE [LARGE SCALE GENOMIC DNA]</scope>
    <source>
        <strain evidence="2 3">M27-SA2</strain>
    </source>
</reference>
<evidence type="ECO:0000313" key="4">
    <source>
        <dbReference type="Proteomes" id="UP000069906"/>
    </source>
</evidence>
<dbReference type="RefSeq" id="WP_050047706.1">
    <property type="nucleotide sequence ID" value="NZ_CP008874.1"/>
</dbReference>